<dbReference type="GO" id="GO:0015740">
    <property type="term" value="P:C4-dicarboxylate transport"/>
    <property type="evidence" value="ECO:0007669"/>
    <property type="project" value="TreeGrafter"/>
</dbReference>
<dbReference type="InterPro" id="IPR055348">
    <property type="entry name" value="DctQ"/>
</dbReference>
<dbReference type="InterPro" id="IPR007387">
    <property type="entry name" value="TRAP_DctQ"/>
</dbReference>
<name>A0A0G3HJN6_9CORY</name>
<dbReference type="GO" id="GO:0022857">
    <property type="term" value="F:transmembrane transporter activity"/>
    <property type="evidence" value="ECO:0007669"/>
    <property type="project" value="TreeGrafter"/>
</dbReference>
<dbReference type="Pfam" id="PF04290">
    <property type="entry name" value="DctQ"/>
    <property type="match status" value="1"/>
</dbReference>
<dbReference type="KEGG" id="cut:CUTER_06740"/>
<dbReference type="PANTHER" id="PTHR35011:SF2">
    <property type="entry name" value="2,3-DIKETO-L-GULONATE TRAP TRANSPORTER SMALL PERMEASE PROTEIN YIAM"/>
    <property type="match status" value="1"/>
</dbReference>
<keyword evidence="7 9" id="KW-0472">Membrane</keyword>
<evidence type="ECO:0000256" key="8">
    <source>
        <dbReference type="ARBA" id="ARBA00038436"/>
    </source>
</evidence>
<dbReference type="RefSeq" id="WP_047259772.1">
    <property type="nucleotide sequence ID" value="NZ_CP011546.1"/>
</dbReference>
<dbReference type="EMBL" id="CP011546">
    <property type="protein sequence ID" value="AKK11337.1"/>
    <property type="molecule type" value="Genomic_DNA"/>
</dbReference>
<dbReference type="GO" id="GO:0005886">
    <property type="term" value="C:plasma membrane"/>
    <property type="evidence" value="ECO:0007669"/>
    <property type="project" value="UniProtKB-SubCell"/>
</dbReference>
<dbReference type="AlphaFoldDB" id="A0A0G3HJN6"/>
<feature type="transmembrane region" description="Helical" evidence="9">
    <location>
        <begin position="7"/>
        <end position="29"/>
    </location>
</feature>
<dbReference type="PATRIC" id="fig|1072256.5.peg.1332"/>
<keyword evidence="5 9" id="KW-0812">Transmembrane</keyword>
<organism evidence="11 12">
    <name type="scientific">Corynebacterium uterequi</name>
    <dbReference type="NCBI Taxonomy" id="1072256"/>
    <lineage>
        <taxon>Bacteria</taxon>
        <taxon>Bacillati</taxon>
        <taxon>Actinomycetota</taxon>
        <taxon>Actinomycetes</taxon>
        <taxon>Mycobacteriales</taxon>
        <taxon>Corynebacteriaceae</taxon>
        <taxon>Corynebacterium</taxon>
    </lineage>
</organism>
<dbReference type="OrthoDB" id="2085311at2"/>
<evidence type="ECO:0000256" key="3">
    <source>
        <dbReference type="ARBA" id="ARBA00022475"/>
    </source>
</evidence>
<keyword evidence="3" id="KW-1003">Cell membrane</keyword>
<accession>A0A0G3HJN6</accession>
<keyword evidence="12" id="KW-1185">Reference proteome</keyword>
<gene>
    <name evidence="11" type="ORF">CUTER_06740</name>
</gene>
<evidence type="ECO:0000256" key="9">
    <source>
        <dbReference type="SAM" id="Phobius"/>
    </source>
</evidence>
<evidence type="ECO:0000256" key="4">
    <source>
        <dbReference type="ARBA" id="ARBA00022519"/>
    </source>
</evidence>
<feature type="domain" description="Tripartite ATP-independent periplasmic transporters DctQ component" evidence="10">
    <location>
        <begin position="20"/>
        <end position="150"/>
    </location>
</feature>
<keyword evidence="2" id="KW-0813">Transport</keyword>
<feature type="transmembrane region" description="Helical" evidence="9">
    <location>
        <begin position="125"/>
        <end position="147"/>
    </location>
</feature>
<comment type="subcellular location">
    <subcellularLocation>
        <location evidence="1">Cell inner membrane</location>
        <topology evidence="1">Multi-pass membrane protein</topology>
    </subcellularLocation>
</comment>
<keyword evidence="6 9" id="KW-1133">Transmembrane helix</keyword>
<dbReference type="Proteomes" id="UP000035548">
    <property type="component" value="Chromosome"/>
</dbReference>
<protein>
    <submittedName>
        <fullName evidence="11">TRAP-type C4-dicarboxylate transport system, small permease component</fullName>
    </submittedName>
</protein>
<dbReference type="STRING" id="1072256.CUTER_06740"/>
<evidence type="ECO:0000313" key="11">
    <source>
        <dbReference type="EMBL" id="AKK11337.1"/>
    </source>
</evidence>
<reference evidence="11 12" key="1">
    <citation type="journal article" date="2015" name="Genome Announc.">
        <title>Virulence Factor Genes Detected in the Complete Genome Sequence of Corynebacterium uterequi DSM 45634, Isolated from the Uterus of a Maiden Mare.</title>
        <authorList>
            <person name="Ruckert C."/>
            <person name="Kriete M."/>
            <person name="Jaenicke S."/>
            <person name="Winkler A."/>
            <person name="Tauch A."/>
        </authorList>
    </citation>
    <scope>NUCLEOTIDE SEQUENCE [LARGE SCALE GENOMIC DNA]</scope>
    <source>
        <strain evidence="11 12">DSM 45634</strain>
    </source>
</reference>
<keyword evidence="4" id="KW-0997">Cell inner membrane</keyword>
<evidence type="ECO:0000256" key="7">
    <source>
        <dbReference type="ARBA" id="ARBA00023136"/>
    </source>
</evidence>
<evidence type="ECO:0000256" key="5">
    <source>
        <dbReference type="ARBA" id="ARBA00022692"/>
    </source>
</evidence>
<reference evidence="12" key="2">
    <citation type="submission" date="2015-05" db="EMBL/GenBank/DDBJ databases">
        <title>Complete genome sequence of Corynebacterium uterequi DSM 45634, isolated from the uterus of a maiden mare.</title>
        <authorList>
            <person name="Ruckert C."/>
            <person name="Albersmeier A."/>
            <person name="Winkler A."/>
            <person name="Tauch A."/>
        </authorList>
    </citation>
    <scope>NUCLEOTIDE SEQUENCE [LARGE SCALE GENOMIC DNA]</scope>
    <source>
        <strain evidence="12">DSM 45634</strain>
    </source>
</reference>
<feature type="transmembrane region" description="Helical" evidence="9">
    <location>
        <begin position="44"/>
        <end position="62"/>
    </location>
</feature>
<feature type="transmembrane region" description="Helical" evidence="9">
    <location>
        <begin position="83"/>
        <end position="105"/>
    </location>
</feature>
<sequence>MRSVLNGFLGTVSAVLFGLLVVTTTWQVIARQVIHQPSTWSEELAKLLFVWLAFLGSALLFGERGHIAVDFLARRLPVVGQRVAQCFVQLMVLLFALVGMVWGGVLSSSIAWNQNMTALPVNLGWVYTVIPIAGVFIAVFAAMDLVAVARGTQAPYDAAEEI</sequence>
<evidence type="ECO:0000259" key="10">
    <source>
        <dbReference type="Pfam" id="PF04290"/>
    </source>
</evidence>
<evidence type="ECO:0000256" key="2">
    <source>
        <dbReference type="ARBA" id="ARBA00022448"/>
    </source>
</evidence>
<evidence type="ECO:0000256" key="6">
    <source>
        <dbReference type="ARBA" id="ARBA00022989"/>
    </source>
</evidence>
<proteinExistence type="inferred from homology"/>
<evidence type="ECO:0000256" key="1">
    <source>
        <dbReference type="ARBA" id="ARBA00004429"/>
    </source>
</evidence>
<evidence type="ECO:0000313" key="12">
    <source>
        <dbReference type="Proteomes" id="UP000035548"/>
    </source>
</evidence>
<dbReference type="PANTHER" id="PTHR35011">
    <property type="entry name" value="2,3-DIKETO-L-GULONATE TRAP TRANSPORTER SMALL PERMEASE PROTEIN YIAM"/>
    <property type="match status" value="1"/>
</dbReference>
<comment type="similarity">
    <text evidence="8">Belongs to the TRAP transporter small permease family.</text>
</comment>